<keyword evidence="3" id="KW-1185">Reference proteome</keyword>
<dbReference type="PRINTS" id="PR00111">
    <property type="entry name" value="ABHYDROLASE"/>
</dbReference>
<name>A0A931E8G3_9FLAO</name>
<dbReference type="Pfam" id="PF00561">
    <property type="entry name" value="Abhydrolase_1"/>
    <property type="match status" value="1"/>
</dbReference>
<organism evidence="2 3">
    <name type="scientific">Planobacterium oryzisoli</name>
    <dbReference type="NCBI Taxonomy" id="2771435"/>
    <lineage>
        <taxon>Bacteria</taxon>
        <taxon>Pseudomonadati</taxon>
        <taxon>Bacteroidota</taxon>
        <taxon>Flavobacteriia</taxon>
        <taxon>Flavobacteriales</taxon>
        <taxon>Weeksellaceae</taxon>
        <taxon>Chryseobacterium group</taxon>
        <taxon>Chryseobacterium</taxon>
    </lineage>
</organism>
<dbReference type="InterPro" id="IPR029058">
    <property type="entry name" value="AB_hydrolase_fold"/>
</dbReference>
<evidence type="ECO:0000313" key="2">
    <source>
        <dbReference type="EMBL" id="MBF5027711.1"/>
    </source>
</evidence>
<gene>
    <name evidence="2" type="ORF">IC612_07860</name>
</gene>
<sequence length="260" mass="28871">MQPIKASVPPLHYSVAGTGTVDVVLLHGFLESSSIWKYLIPLFDPSFRVILIDLPGHGNSPTEKGEHTIEEMGHRVYATLKEIGVNRFHLIGHSMGGYIALAIAETYASEIRTLTLLFSTYKADSPEKKIIREKSVEVMKSDFDRFVELGVPNLFGSYAKKAQEQRIQWAKEIALQTSTQGAITATKAMMQRPDRRDIALQLGSNLLVLLGKEDSAINSEELLLELEPTEARTHLLSCGHNGHIELPEQCARILNAELLV</sequence>
<evidence type="ECO:0000313" key="3">
    <source>
        <dbReference type="Proteomes" id="UP000694480"/>
    </source>
</evidence>
<dbReference type="InterPro" id="IPR000073">
    <property type="entry name" value="AB_hydrolase_1"/>
</dbReference>
<accession>A0A931E8G3</accession>
<dbReference type="AlphaFoldDB" id="A0A931E8G3"/>
<dbReference type="InterPro" id="IPR050266">
    <property type="entry name" value="AB_hydrolase_sf"/>
</dbReference>
<keyword evidence="2" id="KW-0378">Hydrolase</keyword>
<dbReference type="EMBL" id="JADKYY010000009">
    <property type="protein sequence ID" value="MBF5027711.1"/>
    <property type="molecule type" value="Genomic_DNA"/>
</dbReference>
<feature type="domain" description="AB hydrolase-1" evidence="1">
    <location>
        <begin position="23"/>
        <end position="160"/>
    </location>
</feature>
<dbReference type="RefSeq" id="WP_194739639.1">
    <property type="nucleotide sequence ID" value="NZ_JADKYY010000009.1"/>
</dbReference>
<dbReference type="Proteomes" id="UP000694480">
    <property type="component" value="Unassembled WGS sequence"/>
</dbReference>
<protein>
    <submittedName>
        <fullName evidence="2">Alpha/beta hydrolase</fullName>
    </submittedName>
</protein>
<comment type="caution">
    <text evidence="2">The sequence shown here is derived from an EMBL/GenBank/DDBJ whole genome shotgun (WGS) entry which is preliminary data.</text>
</comment>
<evidence type="ECO:0000259" key="1">
    <source>
        <dbReference type="Pfam" id="PF00561"/>
    </source>
</evidence>
<dbReference type="GO" id="GO:0016787">
    <property type="term" value="F:hydrolase activity"/>
    <property type="evidence" value="ECO:0007669"/>
    <property type="project" value="UniProtKB-KW"/>
</dbReference>
<dbReference type="SUPFAM" id="SSF53474">
    <property type="entry name" value="alpha/beta-Hydrolases"/>
    <property type="match status" value="1"/>
</dbReference>
<reference evidence="2" key="1">
    <citation type="submission" date="2020-11" db="EMBL/GenBank/DDBJ databases">
        <title>Genome seq and assembly of Planobacterium sp.</title>
        <authorList>
            <person name="Chhetri G."/>
        </authorList>
    </citation>
    <scope>NUCLEOTIDE SEQUENCE</scope>
    <source>
        <strain evidence="2">GCR5</strain>
    </source>
</reference>
<dbReference type="PANTHER" id="PTHR43798">
    <property type="entry name" value="MONOACYLGLYCEROL LIPASE"/>
    <property type="match status" value="1"/>
</dbReference>
<dbReference type="Gene3D" id="3.40.50.1820">
    <property type="entry name" value="alpha/beta hydrolase"/>
    <property type="match status" value="1"/>
</dbReference>
<proteinExistence type="predicted"/>